<organism evidence="3 4">
    <name type="scientific">Aquisalinus flavus</name>
    <dbReference type="NCBI Taxonomy" id="1526572"/>
    <lineage>
        <taxon>Bacteria</taxon>
        <taxon>Pseudomonadati</taxon>
        <taxon>Pseudomonadota</taxon>
        <taxon>Alphaproteobacteria</taxon>
        <taxon>Parvularculales</taxon>
        <taxon>Parvularculaceae</taxon>
        <taxon>Aquisalinus</taxon>
    </lineage>
</organism>
<dbReference type="PANTHER" id="PTHR33121:SF19">
    <property type="entry name" value="CYCLIC DI-GMP PHOSPHODIESTERASE PA2567"/>
    <property type="match status" value="1"/>
</dbReference>
<dbReference type="InterPro" id="IPR000160">
    <property type="entry name" value="GGDEF_dom"/>
</dbReference>
<dbReference type="PROSITE" id="PS50883">
    <property type="entry name" value="EAL"/>
    <property type="match status" value="1"/>
</dbReference>
<dbReference type="SUPFAM" id="SSF141868">
    <property type="entry name" value="EAL domain-like"/>
    <property type="match status" value="1"/>
</dbReference>
<dbReference type="InterPro" id="IPR029787">
    <property type="entry name" value="Nucleotide_cyclase"/>
</dbReference>
<dbReference type="EMBL" id="BMGH01000001">
    <property type="protein sequence ID" value="GGC95256.1"/>
    <property type="molecule type" value="Genomic_DNA"/>
</dbReference>
<evidence type="ECO:0000313" key="4">
    <source>
        <dbReference type="Proteomes" id="UP000613582"/>
    </source>
</evidence>
<evidence type="ECO:0000313" key="3">
    <source>
        <dbReference type="EMBL" id="GGC95256.1"/>
    </source>
</evidence>
<sequence length="473" mass="52071">MVQPKPLDTASEAAESTQNQPEKGTGNPVHAQQRALADQLAQARAVFGEYDLVTRLPSRHQFLKDFPDRDALAQAGPLMLVTLSTAGHYNQLLRVLGHDAADHFVIECAERLIALLSDQCSRAYHVSVMSFAFCLPADGSPSPEALAAAIQKAFEATVTCRDLPVNAGIGIGVLETSRRAFDPAEALRAVMTAAQASRMQSDTAMRWYDRDTDEAFKRSFMLLTDLRHALHDDPAQLSLHYQPKMDLASGRITSAEALMRWQHPRLGAISPGEFIPLAEATALIQPLTQFVMEHAVAALSRWQEGGLSLNLSANISPANLNETDFIDHLLDRLHRGAVARGTFELEFTEGVLNDNQHQMLARLERLVDEGIEIAIDDFGSGYSNLSYLADLPATTLKIDQSFVRPMDEDPQKQRLVQSIIGLGKSFDYRLVAEGIETDASLRSLTAWGCDTGQGYFIARPMPEQAFMDWVGAR</sequence>
<dbReference type="RefSeq" id="WP_188159272.1">
    <property type="nucleotide sequence ID" value="NZ_BMGH01000001.1"/>
</dbReference>
<dbReference type="InterPro" id="IPR001633">
    <property type="entry name" value="EAL_dom"/>
</dbReference>
<proteinExistence type="predicted"/>
<reference evidence="3" key="2">
    <citation type="submission" date="2020-09" db="EMBL/GenBank/DDBJ databases">
        <authorList>
            <person name="Sun Q."/>
            <person name="Zhou Y."/>
        </authorList>
    </citation>
    <scope>NUCLEOTIDE SEQUENCE</scope>
    <source>
        <strain evidence="3">CGMCC 1.12921</strain>
    </source>
</reference>
<dbReference type="GO" id="GO:0071111">
    <property type="term" value="F:cyclic-guanylate-specific phosphodiesterase activity"/>
    <property type="evidence" value="ECO:0007669"/>
    <property type="project" value="InterPro"/>
</dbReference>
<dbReference type="AlphaFoldDB" id="A0A8J2V5L6"/>
<dbReference type="InterPro" id="IPR035919">
    <property type="entry name" value="EAL_sf"/>
</dbReference>
<evidence type="ECO:0000259" key="2">
    <source>
        <dbReference type="PROSITE" id="PS50883"/>
    </source>
</evidence>
<feature type="region of interest" description="Disordered" evidence="1">
    <location>
        <begin position="1"/>
        <end position="32"/>
    </location>
</feature>
<dbReference type="Pfam" id="PF00563">
    <property type="entry name" value="EAL"/>
    <property type="match status" value="1"/>
</dbReference>
<dbReference type="CDD" id="cd01948">
    <property type="entry name" value="EAL"/>
    <property type="match status" value="1"/>
</dbReference>
<dbReference type="Gene3D" id="3.30.70.270">
    <property type="match status" value="1"/>
</dbReference>
<name>A0A8J2V5L6_9PROT</name>
<protein>
    <recommendedName>
        <fullName evidence="2">EAL domain-containing protein</fullName>
    </recommendedName>
</protein>
<dbReference type="Pfam" id="PF00990">
    <property type="entry name" value="GGDEF"/>
    <property type="match status" value="1"/>
</dbReference>
<dbReference type="SMART" id="SM00267">
    <property type="entry name" value="GGDEF"/>
    <property type="match status" value="1"/>
</dbReference>
<dbReference type="InterPro" id="IPR043128">
    <property type="entry name" value="Rev_trsase/Diguanyl_cyclase"/>
</dbReference>
<gene>
    <name evidence="3" type="ORF">GCM10011342_00080</name>
</gene>
<dbReference type="SUPFAM" id="SSF55073">
    <property type="entry name" value="Nucleotide cyclase"/>
    <property type="match status" value="1"/>
</dbReference>
<dbReference type="Gene3D" id="3.20.20.450">
    <property type="entry name" value="EAL domain"/>
    <property type="match status" value="1"/>
</dbReference>
<dbReference type="PANTHER" id="PTHR33121">
    <property type="entry name" value="CYCLIC DI-GMP PHOSPHODIESTERASE PDEF"/>
    <property type="match status" value="1"/>
</dbReference>
<comment type="caution">
    <text evidence="3">The sequence shown here is derived from an EMBL/GenBank/DDBJ whole genome shotgun (WGS) entry which is preliminary data.</text>
</comment>
<evidence type="ECO:0000256" key="1">
    <source>
        <dbReference type="SAM" id="MobiDB-lite"/>
    </source>
</evidence>
<keyword evidence="4" id="KW-1185">Reference proteome</keyword>
<dbReference type="SMART" id="SM00052">
    <property type="entry name" value="EAL"/>
    <property type="match status" value="1"/>
</dbReference>
<accession>A0A8J2V5L6</accession>
<dbReference type="Proteomes" id="UP000613582">
    <property type="component" value="Unassembled WGS sequence"/>
</dbReference>
<reference evidence="3" key="1">
    <citation type="journal article" date="2014" name="Int. J. Syst. Evol. Microbiol.">
        <title>Complete genome sequence of Corynebacterium casei LMG S-19264T (=DSM 44701T), isolated from a smear-ripened cheese.</title>
        <authorList>
            <consortium name="US DOE Joint Genome Institute (JGI-PGF)"/>
            <person name="Walter F."/>
            <person name="Albersmeier A."/>
            <person name="Kalinowski J."/>
            <person name="Ruckert C."/>
        </authorList>
    </citation>
    <scope>NUCLEOTIDE SEQUENCE</scope>
    <source>
        <strain evidence="3">CGMCC 1.12921</strain>
    </source>
</reference>
<dbReference type="InterPro" id="IPR050706">
    <property type="entry name" value="Cyclic-di-GMP_PDE-like"/>
</dbReference>
<feature type="domain" description="EAL" evidence="2">
    <location>
        <begin position="219"/>
        <end position="473"/>
    </location>
</feature>